<keyword evidence="5" id="KW-0133">Cell shape</keyword>
<feature type="transmembrane region" description="Helical" evidence="8">
    <location>
        <begin position="6"/>
        <end position="29"/>
    </location>
</feature>
<feature type="transmembrane region" description="Helical" evidence="8">
    <location>
        <begin position="137"/>
        <end position="156"/>
    </location>
</feature>
<dbReference type="Proteomes" id="UP000231453">
    <property type="component" value="Unassembled WGS sequence"/>
</dbReference>
<feature type="non-terminal residue" evidence="9">
    <location>
        <position position="163"/>
    </location>
</feature>
<evidence type="ECO:0000256" key="6">
    <source>
        <dbReference type="ARBA" id="ARBA00022989"/>
    </source>
</evidence>
<comment type="subcellular location">
    <subcellularLocation>
        <location evidence="1">Cell membrane</location>
        <topology evidence="1">Multi-pass membrane protein</topology>
    </subcellularLocation>
</comment>
<keyword evidence="7 8" id="KW-0472">Membrane</keyword>
<gene>
    <name evidence="9" type="ORF">COX80_03885</name>
</gene>
<evidence type="ECO:0000256" key="2">
    <source>
        <dbReference type="ARBA" id="ARBA00007776"/>
    </source>
</evidence>
<evidence type="ECO:0000256" key="4">
    <source>
        <dbReference type="ARBA" id="ARBA00022692"/>
    </source>
</evidence>
<keyword evidence="3" id="KW-1003">Cell membrane</keyword>
<evidence type="ECO:0000256" key="5">
    <source>
        <dbReference type="ARBA" id="ARBA00022960"/>
    </source>
</evidence>
<dbReference type="EMBL" id="PFPL01000047">
    <property type="protein sequence ID" value="PIZ95697.1"/>
    <property type="molecule type" value="Genomic_DNA"/>
</dbReference>
<proteinExistence type="inferred from homology"/>
<keyword evidence="4 8" id="KW-0812">Transmembrane</keyword>
<evidence type="ECO:0000256" key="7">
    <source>
        <dbReference type="ARBA" id="ARBA00023136"/>
    </source>
</evidence>
<evidence type="ECO:0000313" key="9">
    <source>
        <dbReference type="EMBL" id="PIZ95697.1"/>
    </source>
</evidence>
<dbReference type="GO" id="GO:0005886">
    <property type="term" value="C:plasma membrane"/>
    <property type="evidence" value="ECO:0007669"/>
    <property type="project" value="UniProtKB-SubCell"/>
</dbReference>
<evidence type="ECO:0000256" key="1">
    <source>
        <dbReference type="ARBA" id="ARBA00004651"/>
    </source>
</evidence>
<protein>
    <submittedName>
        <fullName evidence="9">Uncharacterized protein</fullName>
    </submittedName>
</protein>
<feature type="transmembrane region" description="Helical" evidence="8">
    <location>
        <begin position="36"/>
        <end position="60"/>
    </location>
</feature>
<accession>A0A2M7V9Z2</accession>
<keyword evidence="6 8" id="KW-1133">Transmembrane helix</keyword>
<evidence type="ECO:0000256" key="8">
    <source>
        <dbReference type="SAM" id="Phobius"/>
    </source>
</evidence>
<organism evidence="9 10">
    <name type="scientific">Candidatus Magasanikbacteria bacterium CG_4_10_14_0_2_um_filter_33_14</name>
    <dbReference type="NCBI Taxonomy" id="1974636"/>
    <lineage>
        <taxon>Bacteria</taxon>
        <taxon>Candidatus Magasanikiibacteriota</taxon>
    </lineage>
</organism>
<name>A0A2M7V9Z2_9BACT</name>
<feature type="transmembrane region" description="Helical" evidence="8">
    <location>
        <begin position="104"/>
        <end position="125"/>
    </location>
</feature>
<dbReference type="GO" id="GO:0008360">
    <property type="term" value="P:regulation of cell shape"/>
    <property type="evidence" value="ECO:0007669"/>
    <property type="project" value="UniProtKB-KW"/>
</dbReference>
<reference evidence="10" key="1">
    <citation type="submission" date="2017-09" db="EMBL/GenBank/DDBJ databases">
        <title>Depth-based differentiation of microbial function through sediment-hosted aquifers and enrichment of novel symbionts in the deep terrestrial subsurface.</title>
        <authorList>
            <person name="Probst A.J."/>
            <person name="Ladd B."/>
            <person name="Jarett J.K."/>
            <person name="Geller-Mcgrath D.E."/>
            <person name="Sieber C.M.K."/>
            <person name="Emerson J.B."/>
            <person name="Anantharaman K."/>
            <person name="Thomas B.C."/>
            <person name="Malmstrom R."/>
            <person name="Stieglmeier M."/>
            <person name="Klingl A."/>
            <person name="Woyke T."/>
            <person name="Ryan C.M."/>
            <person name="Banfield J.F."/>
        </authorList>
    </citation>
    <scope>NUCLEOTIDE SEQUENCE [LARGE SCALE GENOMIC DNA]</scope>
</reference>
<evidence type="ECO:0000256" key="3">
    <source>
        <dbReference type="ARBA" id="ARBA00022475"/>
    </source>
</evidence>
<sequence>MLRTVLKTILTIILLILFFIANLYISYVLPYPWSNINLLISFLLIFLSFWGSGSIVWLAFFAGFLSDLYSDVYFGVFSITFTITFLIIYWLYYEIFTNRSIWSLTIMSLVTFLIFHFTYSVLTVINGILPKVTLLKYYAWEISLTTIFVFIVYFILEKVFVRF</sequence>
<comment type="caution">
    <text evidence="9">The sequence shown here is derived from an EMBL/GenBank/DDBJ whole genome shotgun (WGS) entry which is preliminary data.</text>
</comment>
<dbReference type="InterPro" id="IPR007227">
    <property type="entry name" value="Cell_shape_determining_MreD"/>
</dbReference>
<dbReference type="Pfam" id="PF04093">
    <property type="entry name" value="MreD"/>
    <property type="match status" value="1"/>
</dbReference>
<comment type="similarity">
    <text evidence="2">Belongs to the MreD family.</text>
</comment>
<evidence type="ECO:0000313" key="10">
    <source>
        <dbReference type="Proteomes" id="UP000231453"/>
    </source>
</evidence>
<feature type="transmembrane region" description="Helical" evidence="8">
    <location>
        <begin position="72"/>
        <end position="92"/>
    </location>
</feature>
<dbReference type="AlphaFoldDB" id="A0A2M7V9Z2"/>